<organism evidence="9 10">
    <name type="scientific">Corynebacterium choanae</name>
    <dbReference type="NCBI Taxonomy" id="1862358"/>
    <lineage>
        <taxon>Bacteria</taxon>
        <taxon>Bacillati</taxon>
        <taxon>Actinomycetota</taxon>
        <taxon>Actinomycetes</taxon>
        <taxon>Mycobacteriales</taxon>
        <taxon>Corynebacteriaceae</taxon>
        <taxon>Corynebacterium</taxon>
    </lineage>
</organism>
<accession>A0A3G6J667</accession>
<evidence type="ECO:0000256" key="2">
    <source>
        <dbReference type="ARBA" id="ARBA00008640"/>
    </source>
</evidence>
<comment type="subcellular location">
    <subcellularLocation>
        <location evidence="1 7">Cell membrane</location>
        <topology evidence="1 7">Multi-pass membrane protein</topology>
    </subcellularLocation>
</comment>
<dbReference type="PANTHER" id="PTHR12677:SF59">
    <property type="entry name" value="GOLGI APPARATUS MEMBRANE PROTEIN TVP38-RELATED"/>
    <property type="match status" value="1"/>
</dbReference>
<reference evidence="9 10" key="1">
    <citation type="submission" date="2018-11" db="EMBL/GenBank/DDBJ databases">
        <authorList>
            <person name="Kleinhagauer T."/>
            <person name="Glaeser S.P."/>
            <person name="Spergser J."/>
            <person name="Ruckert C."/>
            <person name="Kaempfer P."/>
            <person name="Busse H.-J."/>
        </authorList>
    </citation>
    <scope>NUCLEOTIDE SEQUENCE [LARGE SCALE GENOMIC DNA]</scope>
    <source>
        <strain evidence="9 10">200CH</strain>
    </source>
</reference>
<evidence type="ECO:0000256" key="4">
    <source>
        <dbReference type="ARBA" id="ARBA00022692"/>
    </source>
</evidence>
<evidence type="ECO:0000259" key="8">
    <source>
        <dbReference type="Pfam" id="PF09335"/>
    </source>
</evidence>
<evidence type="ECO:0000256" key="5">
    <source>
        <dbReference type="ARBA" id="ARBA00022989"/>
    </source>
</evidence>
<evidence type="ECO:0000256" key="6">
    <source>
        <dbReference type="ARBA" id="ARBA00023136"/>
    </source>
</evidence>
<proteinExistence type="inferred from homology"/>
<feature type="transmembrane region" description="Helical" evidence="7">
    <location>
        <begin position="56"/>
        <end position="81"/>
    </location>
</feature>
<sequence>MAAGAAVILVTTTVRLPGLEDLRAYATATGPWFPVLFLLGYILLTQFPIPRTIFTLSAGIIFGPVLGIVIVLTGTTISAALSLTMVRYLLRDAIAPLLTHPAVDTINARLQRRGWLAIISLRMIAAVPFSILNYCAALTAVPVSMFALGTLLGSAPGSIATVVIGDALLGHTDPRLLLITVALFILGSAGLYLDQKLPVNQQDTAAHSDKPDHPA</sequence>
<dbReference type="KEGG" id="ccho:CCHOA_05960"/>
<keyword evidence="6 7" id="KW-0472">Membrane</keyword>
<evidence type="ECO:0000256" key="7">
    <source>
        <dbReference type="RuleBase" id="RU366058"/>
    </source>
</evidence>
<keyword evidence="5 7" id="KW-1133">Transmembrane helix</keyword>
<feature type="transmembrane region" description="Helical" evidence="7">
    <location>
        <begin position="25"/>
        <end position="44"/>
    </location>
</feature>
<dbReference type="InterPro" id="IPR032816">
    <property type="entry name" value="VTT_dom"/>
</dbReference>
<keyword evidence="4 7" id="KW-0812">Transmembrane</keyword>
<keyword evidence="10" id="KW-1185">Reference proteome</keyword>
<feature type="domain" description="VTT" evidence="8">
    <location>
        <begin position="49"/>
        <end position="166"/>
    </location>
</feature>
<protein>
    <recommendedName>
        <fullName evidence="7">TVP38/TMEM64 family membrane protein</fullName>
    </recommendedName>
</protein>
<evidence type="ECO:0000256" key="3">
    <source>
        <dbReference type="ARBA" id="ARBA00022475"/>
    </source>
</evidence>
<dbReference type="Proteomes" id="UP000269019">
    <property type="component" value="Chromosome"/>
</dbReference>
<evidence type="ECO:0000313" key="10">
    <source>
        <dbReference type="Proteomes" id="UP000269019"/>
    </source>
</evidence>
<dbReference type="EMBL" id="CP033896">
    <property type="protein sequence ID" value="AZA13591.1"/>
    <property type="molecule type" value="Genomic_DNA"/>
</dbReference>
<feature type="transmembrane region" description="Helical" evidence="7">
    <location>
        <begin position="176"/>
        <end position="193"/>
    </location>
</feature>
<keyword evidence="3 7" id="KW-1003">Cell membrane</keyword>
<dbReference type="PANTHER" id="PTHR12677">
    <property type="entry name" value="GOLGI APPARATUS MEMBRANE PROTEIN TVP38-RELATED"/>
    <property type="match status" value="1"/>
</dbReference>
<evidence type="ECO:0000313" key="9">
    <source>
        <dbReference type="EMBL" id="AZA13591.1"/>
    </source>
</evidence>
<dbReference type="InterPro" id="IPR015414">
    <property type="entry name" value="TMEM64"/>
</dbReference>
<gene>
    <name evidence="9" type="primary">ydjZ</name>
    <name evidence="9" type="ORF">CCHOA_05960</name>
</gene>
<evidence type="ECO:0000256" key="1">
    <source>
        <dbReference type="ARBA" id="ARBA00004651"/>
    </source>
</evidence>
<name>A0A3G6J667_9CORY</name>
<dbReference type="GO" id="GO:0005886">
    <property type="term" value="C:plasma membrane"/>
    <property type="evidence" value="ECO:0007669"/>
    <property type="project" value="UniProtKB-SubCell"/>
</dbReference>
<feature type="transmembrane region" description="Helical" evidence="7">
    <location>
        <begin position="143"/>
        <end position="164"/>
    </location>
</feature>
<feature type="transmembrane region" description="Helical" evidence="7">
    <location>
        <begin position="115"/>
        <end position="136"/>
    </location>
</feature>
<comment type="similarity">
    <text evidence="2 7">Belongs to the TVP38/TMEM64 family.</text>
</comment>
<dbReference type="Pfam" id="PF09335">
    <property type="entry name" value="VTT_dom"/>
    <property type="match status" value="1"/>
</dbReference>
<dbReference type="AlphaFoldDB" id="A0A3G6J667"/>